<dbReference type="InterPro" id="IPR013083">
    <property type="entry name" value="Znf_RING/FYVE/PHD"/>
</dbReference>
<dbReference type="Pfam" id="PF00097">
    <property type="entry name" value="zf-C3HC4"/>
    <property type="match status" value="1"/>
</dbReference>
<feature type="region of interest" description="Disordered" evidence="8">
    <location>
        <begin position="168"/>
        <end position="189"/>
    </location>
</feature>
<evidence type="ECO:0000256" key="2">
    <source>
        <dbReference type="ARBA" id="ARBA00022490"/>
    </source>
</evidence>
<reference evidence="10 11" key="1">
    <citation type="journal article" date="2018" name="MBio">
        <title>Comparative Genomics Reveals the Core Gene Toolbox for the Fungus-Insect Symbiosis.</title>
        <authorList>
            <person name="Wang Y."/>
            <person name="Stata M."/>
            <person name="Wang W."/>
            <person name="Stajich J.E."/>
            <person name="White M.M."/>
            <person name="Moncalvo J.M."/>
        </authorList>
    </citation>
    <scope>NUCLEOTIDE SEQUENCE [LARGE SCALE GENOMIC DNA]</scope>
    <source>
        <strain evidence="10 11">SC-DP-2</strain>
    </source>
</reference>
<evidence type="ECO:0000256" key="7">
    <source>
        <dbReference type="SAM" id="Coils"/>
    </source>
</evidence>
<protein>
    <recommendedName>
        <fullName evidence="9">RING-type domain-containing protein</fullName>
    </recommendedName>
</protein>
<dbReference type="InterPro" id="IPR039739">
    <property type="entry name" value="MAG2/RNF10"/>
</dbReference>
<comment type="caution">
    <text evidence="10">The sequence shown here is derived from an EMBL/GenBank/DDBJ whole genome shotgun (WGS) entry which is preliminary data.</text>
</comment>
<dbReference type="GO" id="GO:0005737">
    <property type="term" value="C:cytoplasm"/>
    <property type="evidence" value="ECO:0007669"/>
    <property type="project" value="UniProtKB-SubCell"/>
</dbReference>
<keyword evidence="5" id="KW-0862">Zinc</keyword>
<feature type="coiled-coil region" evidence="7">
    <location>
        <begin position="770"/>
        <end position="797"/>
    </location>
</feature>
<keyword evidence="3" id="KW-0479">Metal-binding</keyword>
<feature type="compositionally biased region" description="Polar residues" evidence="8">
    <location>
        <begin position="868"/>
        <end position="891"/>
    </location>
</feature>
<dbReference type="STRING" id="133381.A0A2T9ZLH1"/>
<dbReference type="InterPro" id="IPR018957">
    <property type="entry name" value="Znf_C3HC4_RING-type"/>
</dbReference>
<evidence type="ECO:0000256" key="5">
    <source>
        <dbReference type="ARBA" id="ARBA00022833"/>
    </source>
</evidence>
<evidence type="ECO:0000256" key="4">
    <source>
        <dbReference type="ARBA" id="ARBA00022771"/>
    </source>
</evidence>
<evidence type="ECO:0000256" key="8">
    <source>
        <dbReference type="SAM" id="MobiDB-lite"/>
    </source>
</evidence>
<evidence type="ECO:0000256" key="6">
    <source>
        <dbReference type="PROSITE-ProRule" id="PRU00175"/>
    </source>
</evidence>
<evidence type="ECO:0000256" key="3">
    <source>
        <dbReference type="ARBA" id="ARBA00022723"/>
    </source>
</evidence>
<feature type="region of interest" description="Disordered" evidence="8">
    <location>
        <begin position="937"/>
        <end position="956"/>
    </location>
</feature>
<evidence type="ECO:0000256" key="1">
    <source>
        <dbReference type="ARBA" id="ARBA00004496"/>
    </source>
</evidence>
<dbReference type="PROSITE" id="PS50089">
    <property type="entry name" value="ZF_RING_2"/>
    <property type="match status" value="1"/>
</dbReference>
<dbReference type="Proteomes" id="UP000245609">
    <property type="component" value="Unassembled WGS sequence"/>
</dbReference>
<feature type="region of interest" description="Disordered" evidence="8">
    <location>
        <begin position="978"/>
        <end position="1014"/>
    </location>
</feature>
<keyword evidence="11" id="KW-1185">Reference proteome</keyword>
<accession>A0A2T9ZLH1</accession>
<feature type="region of interest" description="Disordered" evidence="8">
    <location>
        <begin position="331"/>
        <end position="366"/>
    </location>
</feature>
<dbReference type="PROSITE" id="PS00518">
    <property type="entry name" value="ZF_RING_1"/>
    <property type="match status" value="1"/>
</dbReference>
<feature type="compositionally biased region" description="Low complexity" evidence="8">
    <location>
        <begin position="978"/>
        <end position="990"/>
    </location>
</feature>
<keyword evidence="4 6" id="KW-0863">Zinc-finger</keyword>
<name>A0A2T9ZLH1_9FUNG</name>
<feature type="compositionally biased region" description="Polar residues" evidence="8">
    <location>
        <begin position="899"/>
        <end position="918"/>
    </location>
</feature>
<proteinExistence type="predicted"/>
<dbReference type="GO" id="GO:0000976">
    <property type="term" value="F:transcription cis-regulatory region binding"/>
    <property type="evidence" value="ECO:0007669"/>
    <property type="project" value="TreeGrafter"/>
</dbReference>
<dbReference type="SUPFAM" id="SSF57850">
    <property type="entry name" value="RING/U-box"/>
    <property type="match status" value="1"/>
</dbReference>
<feature type="region of interest" description="Disordered" evidence="8">
    <location>
        <begin position="868"/>
        <end position="929"/>
    </location>
</feature>
<dbReference type="EMBL" id="MBFS01000004">
    <property type="protein sequence ID" value="PVV05439.1"/>
    <property type="molecule type" value="Genomic_DNA"/>
</dbReference>
<keyword evidence="2" id="KW-0963">Cytoplasm</keyword>
<dbReference type="InterPro" id="IPR017907">
    <property type="entry name" value="Znf_RING_CS"/>
</dbReference>
<dbReference type="InterPro" id="IPR001841">
    <property type="entry name" value="Znf_RING"/>
</dbReference>
<keyword evidence="7" id="KW-0175">Coiled coil</keyword>
<evidence type="ECO:0000259" key="9">
    <source>
        <dbReference type="PROSITE" id="PS50089"/>
    </source>
</evidence>
<dbReference type="PANTHER" id="PTHR12983">
    <property type="entry name" value="RING FINGER 10 FAMILY MEMBER"/>
    <property type="match status" value="1"/>
</dbReference>
<dbReference type="PANTHER" id="PTHR12983:SF9">
    <property type="entry name" value="E3 UBIQUITIN-PROTEIN LIGASE RNF10"/>
    <property type="match status" value="1"/>
</dbReference>
<dbReference type="SMART" id="SM00184">
    <property type="entry name" value="RING"/>
    <property type="match status" value="1"/>
</dbReference>
<feature type="domain" description="RING-type" evidence="9">
    <location>
        <begin position="451"/>
        <end position="493"/>
    </location>
</feature>
<dbReference type="OrthoDB" id="302966at2759"/>
<sequence length="1014" mass="114841">MCNKKESQKKLGNTTFLNSLAPLSKPKIMINPPTNKNITEHQIILEKTLNKSSFYSSITNNPIWIQNISQSSNIALYLPKDLDPFFLEENFLEKSLNSININAPDYAQVYSDIFNLTSEQHDDSIGSGKLEGFIYLLNGLKVTVFSEKNTPLWCRSLISYQDPKNVSFKNTDEHENQAHPSSSGENKAQPSEIDIKYIFGNSELFLCNSCNKSFRLSQFILQKAISRQKYTCESCGREGFFRFSREPTLVGNQGYQGNAEEGLFELEILSLDHLSSKNIEIIDELAKADQFNTLIVLGNPSNSFYKENVFESIAQNSKNIIRIQIEEKNAQNPVISENNSSENTKPNGPANDVSTENKKRGKPKNREKVSINHLLNFSLPPRNLETNFRPSRTNYKQKHISFDREAFVFSNFRFMLEPKKANEQLYTNPDFKLSWGDVLLVIADSSGSLQCPICLDTPIVPRITRCGHIYCKVCVLRFFSEVAELKHQCPVCSFSMEKVDLKRVSLCEKFNTVSADKNRSTIEMRLIRRDVDSVVSLPANSEFWNRSEVPLLYEFGSRLPFGDLDPDVQIFSRLMWCSKSQLQTFFLEEILELENYALEFSADPATKVFVNLAIDEIKKEFSSISSIGSNTSNILSAFRVENKLLEKSPNIVDTLPVNDIPDYVSVDGFTDAGTYFFYQSSDGQHIYLSPLDLRVIKEAFLSHGNFLPNILNVPVSFFEQSTQSSEFRKRAKVYAHIPLRCDMIIIECDLPSIIPKESLSKFEKKLNSRTKRHEIDKKRAQKAEKELERAAKISQQKNTFSAGVHPHHPIHSQLGMFNDISEELGSSYYSSMHYPSSSNNVDLVPIFGVQALSSEFPELGRSHSLVEETSFSKSNTKPKSAVSFVNDQGSLKNGDDANEPSSSEHVSKFNNQKQTSRNEMAFSKKTVGNRINAWGNRSATKSMMHSSTFPALQNPKTRWENKNLQFIDLGQAISQISLSNNTSSSAPKATSKSKKQKQKSEAKISLTNPNFTRR</sequence>
<feature type="compositionally biased region" description="Polar residues" evidence="8">
    <location>
        <begin position="178"/>
        <end position="189"/>
    </location>
</feature>
<feature type="compositionally biased region" description="Polar residues" evidence="8">
    <location>
        <begin position="1005"/>
        <end position="1014"/>
    </location>
</feature>
<gene>
    <name evidence="10" type="ORF">BB560_000039</name>
</gene>
<evidence type="ECO:0000313" key="10">
    <source>
        <dbReference type="EMBL" id="PVV05439.1"/>
    </source>
</evidence>
<feature type="compositionally biased region" description="Polar residues" evidence="8">
    <location>
        <begin position="331"/>
        <end position="346"/>
    </location>
</feature>
<dbReference type="GO" id="GO:0045944">
    <property type="term" value="P:positive regulation of transcription by RNA polymerase II"/>
    <property type="evidence" value="ECO:0007669"/>
    <property type="project" value="TreeGrafter"/>
</dbReference>
<dbReference type="GO" id="GO:0008270">
    <property type="term" value="F:zinc ion binding"/>
    <property type="evidence" value="ECO:0007669"/>
    <property type="project" value="UniProtKB-KW"/>
</dbReference>
<dbReference type="AlphaFoldDB" id="A0A2T9ZLH1"/>
<organism evidence="10 11">
    <name type="scientific">Smittium megazygosporum</name>
    <dbReference type="NCBI Taxonomy" id="133381"/>
    <lineage>
        <taxon>Eukaryota</taxon>
        <taxon>Fungi</taxon>
        <taxon>Fungi incertae sedis</taxon>
        <taxon>Zoopagomycota</taxon>
        <taxon>Kickxellomycotina</taxon>
        <taxon>Harpellomycetes</taxon>
        <taxon>Harpellales</taxon>
        <taxon>Legeriomycetaceae</taxon>
        <taxon>Smittium</taxon>
    </lineage>
</organism>
<dbReference type="Gene3D" id="3.30.40.10">
    <property type="entry name" value="Zinc/RING finger domain, C3HC4 (zinc finger)"/>
    <property type="match status" value="1"/>
</dbReference>
<comment type="subcellular location">
    <subcellularLocation>
        <location evidence="1">Cytoplasm</location>
    </subcellularLocation>
</comment>
<evidence type="ECO:0000313" key="11">
    <source>
        <dbReference type="Proteomes" id="UP000245609"/>
    </source>
</evidence>